<dbReference type="PANTHER" id="PTHR10795">
    <property type="entry name" value="PROPROTEIN CONVERTASE SUBTILISIN/KEXIN"/>
    <property type="match status" value="1"/>
</dbReference>
<dbReference type="InterPro" id="IPR045051">
    <property type="entry name" value="SBT"/>
</dbReference>
<dbReference type="GO" id="GO:0006508">
    <property type="term" value="P:proteolysis"/>
    <property type="evidence" value="ECO:0007669"/>
    <property type="project" value="UniProtKB-KW"/>
</dbReference>
<keyword evidence="2 7" id="KW-0645">Protease</keyword>
<dbReference type="InterPro" id="IPR034197">
    <property type="entry name" value="Peptidases_S8_3"/>
</dbReference>
<dbReference type="SUPFAM" id="SSF52743">
    <property type="entry name" value="Subtilisin-like"/>
    <property type="match status" value="1"/>
</dbReference>
<keyword evidence="5 7" id="KW-0720">Serine protease</keyword>
<dbReference type="InterPro" id="IPR023828">
    <property type="entry name" value="Peptidase_S8_Ser-AS"/>
</dbReference>
<dbReference type="Gene3D" id="3.40.50.200">
    <property type="entry name" value="Peptidase S8/S53 domain"/>
    <property type="match status" value="1"/>
</dbReference>
<comment type="similarity">
    <text evidence="1 7">Belongs to the peptidase S8 family.</text>
</comment>
<feature type="signal peptide" evidence="8">
    <location>
        <begin position="1"/>
        <end position="22"/>
    </location>
</feature>
<feature type="chain" id="PRO_5041244728" description="Cucumisin" evidence="8">
    <location>
        <begin position="23"/>
        <end position="733"/>
    </location>
</feature>
<evidence type="ECO:0000259" key="10">
    <source>
        <dbReference type="Pfam" id="PF05922"/>
    </source>
</evidence>
<dbReference type="PRINTS" id="PR00723">
    <property type="entry name" value="SUBTILISIN"/>
</dbReference>
<dbReference type="InterPro" id="IPR000209">
    <property type="entry name" value="Peptidase_S8/S53_dom"/>
</dbReference>
<feature type="active site" description="Charge relay system" evidence="6 7">
    <location>
        <position position="527"/>
    </location>
</feature>
<keyword evidence="13" id="KW-1185">Reference proteome</keyword>
<dbReference type="PROSITE" id="PS00138">
    <property type="entry name" value="SUBTILASE_SER"/>
    <property type="match status" value="1"/>
</dbReference>
<comment type="caution">
    <text evidence="12">The sequence shown here is derived from an EMBL/GenBank/DDBJ whole genome shotgun (WGS) entry which is preliminary data.</text>
</comment>
<dbReference type="InterPro" id="IPR010259">
    <property type="entry name" value="S8pro/Inhibitor_I9"/>
</dbReference>
<evidence type="ECO:0000256" key="6">
    <source>
        <dbReference type="PIRSR" id="PIRSR615500-1"/>
    </source>
</evidence>
<feature type="active site" description="Charge relay system" evidence="6 7">
    <location>
        <position position="139"/>
    </location>
</feature>
<gene>
    <name evidence="12" type="ORF">PVL29_016739</name>
</gene>
<dbReference type="Gene3D" id="2.60.40.2310">
    <property type="match status" value="1"/>
</dbReference>
<dbReference type="FunFam" id="3.40.50.200:FF:000006">
    <property type="entry name" value="Subtilisin-like protease SBT1.5"/>
    <property type="match status" value="1"/>
</dbReference>
<evidence type="ECO:0000313" key="12">
    <source>
        <dbReference type="EMBL" id="KAJ9684424.1"/>
    </source>
</evidence>
<reference evidence="12 13" key="1">
    <citation type="journal article" date="2023" name="BMC Biotechnol.">
        <title>Vitis rotundifolia cv Carlos genome sequencing.</title>
        <authorList>
            <person name="Huff M."/>
            <person name="Hulse-Kemp A."/>
            <person name="Scheffler B."/>
            <person name="Youngblood R."/>
            <person name="Simpson S."/>
            <person name="Babiker E."/>
            <person name="Staton M."/>
        </authorList>
    </citation>
    <scope>NUCLEOTIDE SEQUENCE [LARGE SCALE GENOMIC DNA]</scope>
    <source>
        <tissue evidence="12">Leaf</tissue>
    </source>
</reference>
<sequence>MASPLSWLGLIICTLLFISCQASDGDDDRKAYIVYMGDLPKDDAISSPSLLHASMLQEASDSSSSSEYLLHSYKKSFNGFVANLTGEEVKKLSNMEGIVSVFPNEKMQLFTTRSWDFIGFPQDVERTTNESDIIVGIIDSGIWPESASFNAKGFSPPPRKWKGTCQTSSNFTSCNNKIIGARCYHTGAEVEPNEYDSPRDSDGHGTHTASIVAGGLVSGASLLGFGSGTARGGVPSARIAVYKVCWSKGCYSADVLAAFDDAIADGVDIISVSLGGYSPNYFENPIAIGAFHALKNGILTSTAVGNYGHDRATITNLWPWSLSVAASTIDRKFVTKVQLGNNQVYEGVSINTFQMNDMYPIIYGGDAQNTTGGNSEYSSFCDKNSLNKSLVNGKIVLCDALNWGEEATSAGAAGMIMRDGALKDFSLSFSLPASYMDWSNGTELDQYLNSTRPTANIHRSVEVKDELAPFIVSFSSRGPNLITKDILKPDLSAPGVNILAAWSEASTVTGKEWDTRVVPYNIMSGTSMACPHASGAAAYIKSFHPTWSPSAIKSALMTTASPMRGEINTDLEFAYGSGQLDPVKAANPGLVYDAGETDYIKFLCGEGYGNEKLQLITGDNTSCSADTNGTIGALNYPSFAVSTKYKVSITRNFTRTVTNVGTPTSTYKANVTVPPGLSVQVEPSILSFKSLGQKKTFSVTVRVPALETAIISGSLVWNDGVYQVRSPIVAYLY</sequence>
<dbReference type="PROSITE" id="PS51892">
    <property type="entry name" value="SUBTILASE"/>
    <property type="match status" value="1"/>
</dbReference>
<proteinExistence type="inferred from homology"/>
<dbReference type="Pfam" id="PF05922">
    <property type="entry name" value="Inhibitor_I9"/>
    <property type="match status" value="1"/>
</dbReference>
<evidence type="ECO:0000256" key="2">
    <source>
        <dbReference type="ARBA" id="ARBA00022670"/>
    </source>
</evidence>
<keyword evidence="3 8" id="KW-0732">Signal</keyword>
<dbReference type="CDD" id="cd02120">
    <property type="entry name" value="PA_subtilisin_like"/>
    <property type="match status" value="1"/>
</dbReference>
<evidence type="ECO:0000313" key="13">
    <source>
        <dbReference type="Proteomes" id="UP001168098"/>
    </source>
</evidence>
<evidence type="ECO:0000259" key="11">
    <source>
        <dbReference type="Pfam" id="PF17766"/>
    </source>
</evidence>
<dbReference type="Gene3D" id="3.50.30.30">
    <property type="match status" value="1"/>
</dbReference>
<evidence type="ECO:0000256" key="3">
    <source>
        <dbReference type="ARBA" id="ARBA00022729"/>
    </source>
</evidence>
<evidence type="ECO:0000256" key="4">
    <source>
        <dbReference type="ARBA" id="ARBA00022801"/>
    </source>
</evidence>
<evidence type="ECO:0008006" key="14">
    <source>
        <dbReference type="Google" id="ProtNLM"/>
    </source>
</evidence>
<dbReference type="CDD" id="cd04852">
    <property type="entry name" value="Peptidases_S8_3"/>
    <property type="match status" value="1"/>
</dbReference>
<dbReference type="Proteomes" id="UP001168098">
    <property type="component" value="Unassembled WGS sequence"/>
</dbReference>
<dbReference type="Gene3D" id="3.30.70.80">
    <property type="entry name" value="Peptidase S8 propeptide/proteinase inhibitor I9"/>
    <property type="match status" value="1"/>
</dbReference>
<name>A0AA38Z8U9_VITRO</name>
<dbReference type="InterPro" id="IPR037045">
    <property type="entry name" value="S8pro/Inhibitor_I9_sf"/>
</dbReference>
<dbReference type="InterPro" id="IPR041469">
    <property type="entry name" value="Subtilisin-like_FN3"/>
</dbReference>
<feature type="domain" description="Peptidase S8/S53" evidence="9">
    <location>
        <begin position="131"/>
        <end position="576"/>
    </location>
</feature>
<dbReference type="Pfam" id="PF17766">
    <property type="entry name" value="fn3_6"/>
    <property type="match status" value="1"/>
</dbReference>
<dbReference type="InterPro" id="IPR015500">
    <property type="entry name" value="Peptidase_S8_subtilisin-rel"/>
</dbReference>
<evidence type="ECO:0000256" key="8">
    <source>
        <dbReference type="SAM" id="SignalP"/>
    </source>
</evidence>
<dbReference type="FunFam" id="2.60.40.2310:FF:000001">
    <property type="entry name" value="Subtilisin-like protease SBT1.5"/>
    <property type="match status" value="1"/>
</dbReference>
<organism evidence="12 13">
    <name type="scientific">Vitis rotundifolia</name>
    <name type="common">Muscadine grape</name>
    <dbReference type="NCBI Taxonomy" id="103349"/>
    <lineage>
        <taxon>Eukaryota</taxon>
        <taxon>Viridiplantae</taxon>
        <taxon>Streptophyta</taxon>
        <taxon>Embryophyta</taxon>
        <taxon>Tracheophyta</taxon>
        <taxon>Spermatophyta</taxon>
        <taxon>Magnoliopsida</taxon>
        <taxon>eudicotyledons</taxon>
        <taxon>Gunneridae</taxon>
        <taxon>Pentapetalae</taxon>
        <taxon>rosids</taxon>
        <taxon>Vitales</taxon>
        <taxon>Vitaceae</taxon>
        <taxon>Viteae</taxon>
        <taxon>Vitis</taxon>
    </lineage>
</organism>
<keyword evidence="4 7" id="KW-0378">Hydrolase</keyword>
<evidence type="ECO:0000259" key="9">
    <source>
        <dbReference type="Pfam" id="PF00082"/>
    </source>
</evidence>
<dbReference type="AlphaFoldDB" id="A0AA38Z8U9"/>
<dbReference type="InterPro" id="IPR036852">
    <property type="entry name" value="Peptidase_S8/S53_dom_sf"/>
</dbReference>
<feature type="domain" description="Inhibitor I9" evidence="10">
    <location>
        <begin position="32"/>
        <end position="109"/>
    </location>
</feature>
<protein>
    <recommendedName>
        <fullName evidence="14">Cucumisin</fullName>
    </recommendedName>
</protein>
<feature type="domain" description="Subtilisin-like protease fibronectin type-III" evidence="11">
    <location>
        <begin position="634"/>
        <end position="729"/>
    </location>
</feature>
<evidence type="ECO:0000256" key="5">
    <source>
        <dbReference type="ARBA" id="ARBA00022825"/>
    </source>
</evidence>
<evidence type="ECO:0000256" key="7">
    <source>
        <dbReference type="PROSITE-ProRule" id="PRU01240"/>
    </source>
</evidence>
<dbReference type="GO" id="GO:0004252">
    <property type="term" value="F:serine-type endopeptidase activity"/>
    <property type="evidence" value="ECO:0007669"/>
    <property type="project" value="UniProtKB-UniRule"/>
</dbReference>
<accession>A0AA38Z8U9</accession>
<feature type="active site" description="Charge relay system" evidence="6 7">
    <location>
        <position position="204"/>
    </location>
</feature>
<dbReference type="EMBL" id="JARBHA010000013">
    <property type="protein sequence ID" value="KAJ9684424.1"/>
    <property type="molecule type" value="Genomic_DNA"/>
</dbReference>
<dbReference type="Pfam" id="PF00082">
    <property type="entry name" value="Peptidase_S8"/>
    <property type="match status" value="1"/>
</dbReference>
<evidence type="ECO:0000256" key="1">
    <source>
        <dbReference type="ARBA" id="ARBA00011073"/>
    </source>
</evidence>